<evidence type="ECO:0000313" key="2">
    <source>
        <dbReference type="EMBL" id="KAI7730842.1"/>
    </source>
</evidence>
<feature type="compositionally biased region" description="Basic and acidic residues" evidence="1">
    <location>
        <begin position="216"/>
        <end position="230"/>
    </location>
</feature>
<protein>
    <submittedName>
        <fullName evidence="2">Uncharacterized protein</fullName>
    </submittedName>
</protein>
<reference evidence="2" key="1">
    <citation type="submission" date="2022-06" db="EMBL/GenBank/DDBJ databases">
        <title>Uncovering the hologenomic basis of an extraordinary plant invasion.</title>
        <authorList>
            <person name="Bieker V.C."/>
            <person name="Martin M.D."/>
            <person name="Gilbert T."/>
            <person name="Hodgins K."/>
            <person name="Battlay P."/>
            <person name="Petersen B."/>
            <person name="Wilson J."/>
        </authorList>
    </citation>
    <scope>NUCLEOTIDE SEQUENCE</scope>
    <source>
        <strain evidence="2">AA19_3_7</strain>
        <tissue evidence="2">Leaf</tissue>
    </source>
</reference>
<name>A0AAD5G731_AMBAR</name>
<gene>
    <name evidence="2" type="ORF">M8C21_002063</name>
</gene>
<accession>A0AAD5G731</accession>
<feature type="region of interest" description="Disordered" evidence="1">
    <location>
        <begin position="1"/>
        <end position="87"/>
    </location>
</feature>
<sequence>MKTDPRSKKRLRAQRSPTTSLVERAKQPKEVGPEIVNEQTYEVRPVFQKDVGGCETNNSHNDHTEDEGSHFNTVVPNTPEDDPDDNHDAVEVQQGNVVGLGSGLGQVEPHVNGAVNEVDATINAGTLLGVELGRFKEKVQALVEEEGDANGPELSPLSAWAKKLRIVDHDRRRKEMKRAITTDHRNMIPANEIDGEVTEIQVVFRSSDLVMFNLDNRQDHDHDSDHDRRNSTFAAKAA</sequence>
<comment type="caution">
    <text evidence="2">The sequence shown here is derived from an EMBL/GenBank/DDBJ whole genome shotgun (WGS) entry which is preliminary data.</text>
</comment>
<keyword evidence="3" id="KW-1185">Reference proteome</keyword>
<feature type="compositionally biased region" description="Basic and acidic residues" evidence="1">
    <location>
        <begin position="23"/>
        <end position="32"/>
    </location>
</feature>
<evidence type="ECO:0000256" key="1">
    <source>
        <dbReference type="SAM" id="MobiDB-lite"/>
    </source>
</evidence>
<evidence type="ECO:0000313" key="3">
    <source>
        <dbReference type="Proteomes" id="UP001206925"/>
    </source>
</evidence>
<organism evidence="2 3">
    <name type="scientific">Ambrosia artemisiifolia</name>
    <name type="common">Common ragweed</name>
    <dbReference type="NCBI Taxonomy" id="4212"/>
    <lineage>
        <taxon>Eukaryota</taxon>
        <taxon>Viridiplantae</taxon>
        <taxon>Streptophyta</taxon>
        <taxon>Embryophyta</taxon>
        <taxon>Tracheophyta</taxon>
        <taxon>Spermatophyta</taxon>
        <taxon>Magnoliopsida</taxon>
        <taxon>eudicotyledons</taxon>
        <taxon>Gunneridae</taxon>
        <taxon>Pentapetalae</taxon>
        <taxon>asterids</taxon>
        <taxon>campanulids</taxon>
        <taxon>Asterales</taxon>
        <taxon>Asteraceae</taxon>
        <taxon>Asteroideae</taxon>
        <taxon>Heliantheae alliance</taxon>
        <taxon>Heliantheae</taxon>
        <taxon>Ambrosia</taxon>
    </lineage>
</organism>
<dbReference type="EMBL" id="JAMZMK010010612">
    <property type="protein sequence ID" value="KAI7730842.1"/>
    <property type="molecule type" value="Genomic_DNA"/>
</dbReference>
<feature type="region of interest" description="Disordered" evidence="1">
    <location>
        <begin position="216"/>
        <end position="238"/>
    </location>
</feature>
<dbReference type="AlphaFoldDB" id="A0AAD5G731"/>
<dbReference type="Proteomes" id="UP001206925">
    <property type="component" value="Unassembled WGS sequence"/>
</dbReference>
<feature type="compositionally biased region" description="Basic and acidic residues" evidence="1">
    <location>
        <begin position="60"/>
        <end position="69"/>
    </location>
</feature>
<proteinExistence type="predicted"/>